<dbReference type="RefSeq" id="WP_062687362.1">
    <property type="nucleotide sequence ID" value="NZ_KQ758711.1"/>
</dbReference>
<name>A0A0V8JGU5_9BACI</name>
<accession>A0A0V8JGU5</accession>
<evidence type="ECO:0000313" key="2">
    <source>
        <dbReference type="Proteomes" id="UP000053681"/>
    </source>
</evidence>
<evidence type="ECO:0000313" key="1">
    <source>
        <dbReference type="EMBL" id="KSU86274.1"/>
    </source>
</evidence>
<keyword evidence="2" id="KW-1185">Reference proteome</keyword>
<organism evidence="1 2">
    <name type="scientific">Priestia veravalensis</name>
    <dbReference type="NCBI Taxonomy" id="1414648"/>
    <lineage>
        <taxon>Bacteria</taxon>
        <taxon>Bacillati</taxon>
        <taxon>Bacillota</taxon>
        <taxon>Bacilli</taxon>
        <taxon>Bacillales</taxon>
        <taxon>Bacillaceae</taxon>
        <taxon>Priestia</taxon>
    </lineage>
</organism>
<gene>
    <name evidence="1" type="ORF">AS180_19500</name>
</gene>
<protein>
    <submittedName>
        <fullName evidence="1">Uncharacterized protein</fullName>
    </submittedName>
</protein>
<dbReference type="EMBL" id="LNQP01000097">
    <property type="protein sequence ID" value="KSU86274.1"/>
    <property type="molecule type" value="Genomic_DNA"/>
</dbReference>
<proteinExistence type="predicted"/>
<dbReference type="AlphaFoldDB" id="A0A0V8JGU5"/>
<reference evidence="1 2" key="1">
    <citation type="submission" date="2015-11" db="EMBL/GenBank/DDBJ databases">
        <title>Bacillus caseinolyticus sp nov.</title>
        <authorList>
            <person name="Dastager S.G."/>
            <person name="Mawlankar R."/>
        </authorList>
    </citation>
    <scope>NUCLEOTIDE SEQUENCE [LARGE SCALE GENOMIC DNA]</scope>
    <source>
        <strain evidence="1 2">SGD-V-76</strain>
    </source>
</reference>
<sequence>MKTEEQFSAEKVLKYLLIGSQVDGVKFGSDSGTTILNFSNYRRKEDSDFVLSIETAWTLYPKPTDYPSCEEEVPNLTEKEQFQHIWSMRREKVVKVELGNPSPHLIIHLQSNKVLFVNGHDPNYECWQLEEEWMSGDWLVVAAPGDEVAVWCLDGFEVF</sequence>
<dbReference type="Proteomes" id="UP000053681">
    <property type="component" value="Unassembled WGS sequence"/>
</dbReference>
<comment type="caution">
    <text evidence="1">The sequence shown here is derived from an EMBL/GenBank/DDBJ whole genome shotgun (WGS) entry which is preliminary data.</text>
</comment>